<dbReference type="InterPro" id="IPR011008">
    <property type="entry name" value="Dimeric_a/b-barrel"/>
</dbReference>
<dbReference type="NCBIfam" id="TIGR02118">
    <property type="entry name" value="EthD family reductase"/>
    <property type="match status" value="1"/>
</dbReference>
<accession>A0A7W2AHY8</accession>
<dbReference type="Proteomes" id="UP000530514">
    <property type="component" value="Unassembled WGS sequence"/>
</dbReference>
<dbReference type="RefSeq" id="WP_033100853.1">
    <property type="nucleotide sequence ID" value="NZ_JACEIP010000013.1"/>
</dbReference>
<gene>
    <name evidence="2" type="ORF">H1164_10070</name>
</gene>
<evidence type="ECO:0000259" key="1">
    <source>
        <dbReference type="Pfam" id="PF07110"/>
    </source>
</evidence>
<dbReference type="PANTHER" id="PTHR40260:SF2">
    <property type="entry name" value="BLR8190 PROTEIN"/>
    <property type="match status" value="1"/>
</dbReference>
<reference evidence="2 3" key="1">
    <citation type="submission" date="2020-07" db="EMBL/GenBank/DDBJ databases">
        <authorList>
            <person name="Feng H."/>
        </authorList>
    </citation>
    <scope>NUCLEOTIDE SEQUENCE [LARGE SCALE GENOMIC DNA]</scope>
    <source>
        <strain evidence="3">s-11</strain>
    </source>
</reference>
<dbReference type="Pfam" id="PF07110">
    <property type="entry name" value="EthD"/>
    <property type="match status" value="1"/>
</dbReference>
<dbReference type="SUPFAM" id="SSF54909">
    <property type="entry name" value="Dimeric alpha+beta barrel"/>
    <property type="match status" value="1"/>
</dbReference>
<dbReference type="EMBL" id="JACEIP010000013">
    <property type="protein sequence ID" value="MBA4543241.1"/>
    <property type="molecule type" value="Genomic_DNA"/>
</dbReference>
<comment type="caution">
    <text evidence="2">The sequence shown here is derived from an EMBL/GenBank/DDBJ whole genome shotgun (WGS) entry which is preliminary data.</text>
</comment>
<evidence type="ECO:0000313" key="3">
    <source>
        <dbReference type="Proteomes" id="UP000530514"/>
    </source>
</evidence>
<dbReference type="InterPro" id="IPR009799">
    <property type="entry name" value="EthD_dom"/>
</dbReference>
<feature type="domain" description="EthD" evidence="1">
    <location>
        <begin position="9"/>
        <end position="89"/>
    </location>
</feature>
<protein>
    <submittedName>
        <fullName evidence="2">EthD family reductase</fullName>
    </submittedName>
</protein>
<dbReference type="Gene3D" id="3.30.70.100">
    <property type="match status" value="1"/>
</dbReference>
<dbReference type="GO" id="GO:0016491">
    <property type="term" value="F:oxidoreductase activity"/>
    <property type="evidence" value="ECO:0007669"/>
    <property type="project" value="InterPro"/>
</dbReference>
<sequence>MVKLVALYKQPEDKQAFDDHYFNIHLPLAGKMPGLKKVTVTRFSETPMGTEAPFYLKAEMFFDDKETLMRAMGSPEGKAAAKDVMSFAGKLVTMMIGEELDGNEK</sequence>
<evidence type="ECO:0000313" key="2">
    <source>
        <dbReference type="EMBL" id="MBA4543241.1"/>
    </source>
</evidence>
<name>A0A7W2AHY8_9BACL</name>
<organism evidence="2 3">
    <name type="scientific">Thermoactinomyces daqus</name>
    <dbReference type="NCBI Taxonomy" id="1329516"/>
    <lineage>
        <taxon>Bacteria</taxon>
        <taxon>Bacillati</taxon>
        <taxon>Bacillota</taxon>
        <taxon>Bacilli</taxon>
        <taxon>Bacillales</taxon>
        <taxon>Thermoactinomycetaceae</taxon>
        <taxon>Thermoactinomyces</taxon>
    </lineage>
</organism>
<dbReference type="PANTHER" id="PTHR40260">
    <property type="entry name" value="BLR8190 PROTEIN"/>
    <property type="match status" value="1"/>
</dbReference>
<dbReference type="OrthoDB" id="5294870at2"/>
<keyword evidence="3" id="KW-1185">Reference proteome</keyword>
<proteinExistence type="predicted"/>
<dbReference type="AlphaFoldDB" id="A0A7W2AHY8"/>